<reference evidence="1" key="1">
    <citation type="submission" date="2018-02" db="EMBL/GenBank/DDBJ databases">
        <title>Rhizophora mucronata_Transcriptome.</title>
        <authorList>
            <person name="Meera S.P."/>
            <person name="Sreeshan A."/>
            <person name="Augustine A."/>
        </authorList>
    </citation>
    <scope>NUCLEOTIDE SEQUENCE</scope>
    <source>
        <tissue evidence="1">Leaf</tissue>
    </source>
</reference>
<protein>
    <submittedName>
        <fullName evidence="1">Uncharacterized protein</fullName>
    </submittedName>
</protein>
<evidence type="ECO:0000313" key="1">
    <source>
        <dbReference type="EMBL" id="MBX73604.1"/>
    </source>
</evidence>
<accession>A0A2P2R395</accession>
<dbReference type="AlphaFoldDB" id="A0A2P2R395"/>
<organism evidence="1">
    <name type="scientific">Rhizophora mucronata</name>
    <name type="common">Asiatic mangrove</name>
    <dbReference type="NCBI Taxonomy" id="61149"/>
    <lineage>
        <taxon>Eukaryota</taxon>
        <taxon>Viridiplantae</taxon>
        <taxon>Streptophyta</taxon>
        <taxon>Embryophyta</taxon>
        <taxon>Tracheophyta</taxon>
        <taxon>Spermatophyta</taxon>
        <taxon>Magnoliopsida</taxon>
        <taxon>eudicotyledons</taxon>
        <taxon>Gunneridae</taxon>
        <taxon>Pentapetalae</taxon>
        <taxon>rosids</taxon>
        <taxon>fabids</taxon>
        <taxon>Malpighiales</taxon>
        <taxon>Rhizophoraceae</taxon>
        <taxon>Rhizophora</taxon>
    </lineage>
</organism>
<proteinExistence type="predicted"/>
<name>A0A2P2R395_RHIMU</name>
<dbReference type="EMBL" id="GGEC01093120">
    <property type="protein sequence ID" value="MBX73604.1"/>
    <property type="molecule type" value="Transcribed_RNA"/>
</dbReference>
<sequence length="79" mass="9216">MKGRFIFHNRIFSPVKPLNPKIIFSICCLEELHNSTNMSLLSFTLHIHTISEIKNRPIDFSLSIMAFHIPNYLVFINIT</sequence>